<gene>
    <name evidence="1" type="ORF">M9H77_12696</name>
</gene>
<evidence type="ECO:0000313" key="1">
    <source>
        <dbReference type="EMBL" id="KAI5672332.1"/>
    </source>
</evidence>
<name>A0ACC0BI71_CATRO</name>
<accession>A0ACC0BI71</accession>
<protein>
    <submittedName>
        <fullName evidence="1">Uncharacterized protein</fullName>
    </submittedName>
</protein>
<proteinExistence type="predicted"/>
<dbReference type="EMBL" id="CM044703">
    <property type="protein sequence ID" value="KAI5672332.1"/>
    <property type="molecule type" value="Genomic_DNA"/>
</dbReference>
<comment type="caution">
    <text evidence="1">The sequence shown here is derived from an EMBL/GenBank/DDBJ whole genome shotgun (WGS) entry which is preliminary data.</text>
</comment>
<sequence length="249" mass="28137">MDVNDSLVIGFEQQQRQIVQEIQPAKPGQNKAILPALTTLIVRHHYSLLADRGNIKSMTSTKVGDFVAKQPRDKGIGKVSQACIVTAREELKVAQSSLHDNPQDTTLRRVVRDLDDGSTRSSSMDEIHSEFLVYYSNLLGTKEDVDDFDATVMDFGPKVSPLQDLIFHMSAAVLDRFISLCCQFLWGGNYARVAWKTILDLQAKKDFLSFVKRIISIRDKIIEVEGSTPNVIGHLSSWHLRFFRHFTCL</sequence>
<keyword evidence="2" id="KW-1185">Reference proteome</keyword>
<organism evidence="1 2">
    <name type="scientific">Catharanthus roseus</name>
    <name type="common">Madagascar periwinkle</name>
    <name type="synonym">Vinca rosea</name>
    <dbReference type="NCBI Taxonomy" id="4058"/>
    <lineage>
        <taxon>Eukaryota</taxon>
        <taxon>Viridiplantae</taxon>
        <taxon>Streptophyta</taxon>
        <taxon>Embryophyta</taxon>
        <taxon>Tracheophyta</taxon>
        <taxon>Spermatophyta</taxon>
        <taxon>Magnoliopsida</taxon>
        <taxon>eudicotyledons</taxon>
        <taxon>Gunneridae</taxon>
        <taxon>Pentapetalae</taxon>
        <taxon>asterids</taxon>
        <taxon>lamiids</taxon>
        <taxon>Gentianales</taxon>
        <taxon>Apocynaceae</taxon>
        <taxon>Rauvolfioideae</taxon>
        <taxon>Vinceae</taxon>
        <taxon>Catharanthinae</taxon>
        <taxon>Catharanthus</taxon>
    </lineage>
</organism>
<reference evidence="2" key="1">
    <citation type="journal article" date="2023" name="Nat. Plants">
        <title>Single-cell RNA sequencing provides a high-resolution roadmap for understanding the multicellular compartmentation of specialized metabolism.</title>
        <authorList>
            <person name="Sun S."/>
            <person name="Shen X."/>
            <person name="Li Y."/>
            <person name="Li Y."/>
            <person name="Wang S."/>
            <person name="Li R."/>
            <person name="Zhang H."/>
            <person name="Shen G."/>
            <person name="Guo B."/>
            <person name="Wei J."/>
            <person name="Xu J."/>
            <person name="St-Pierre B."/>
            <person name="Chen S."/>
            <person name="Sun C."/>
        </authorList>
    </citation>
    <scope>NUCLEOTIDE SEQUENCE [LARGE SCALE GENOMIC DNA]</scope>
</reference>
<evidence type="ECO:0000313" key="2">
    <source>
        <dbReference type="Proteomes" id="UP001060085"/>
    </source>
</evidence>
<dbReference type="Proteomes" id="UP001060085">
    <property type="component" value="Linkage Group LG03"/>
</dbReference>